<dbReference type="InterPro" id="IPR036250">
    <property type="entry name" value="AcylCo_DH-like_C"/>
</dbReference>
<dbReference type="EMBL" id="JAWDGP010000015">
    <property type="protein sequence ID" value="KAK3804412.1"/>
    <property type="molecule type" value="Genomic_DNA"/>
</dbReference>
<dbReference type="PROSITE" id="PS00073">
    <property type="entry name" value="ACYL_COA_DH_2"/>
    <property type="match status" value="1"/>
</dbReference>
<feature type="domain" description="Acyl-CoA dehydrogenase/oxidase C-terminal" evidence="6">
    <location>
        <begin position="357"/>
        <end position="518"/>
    </location>
</feature>
<keyword evidence="11" id="KW-1185">Reference proteome</keyword>
<comment type="similarity">
    <text evidence="2 5">Belongs to the acyl-CoA dehydrogenase family.</text>
</comment>
<keyword evidence="4 5" id="KW-0274">FAD</keyword>
<protein>
    <recommendedName>
        <fullName evidence="12">Acyl-CoA dehydrogenase</fullName>
    </recommendedName>
</protein>
<dbReference type="GO" id="GO:0003995">
    <property type="term" value="F:acyl-CoA dehydrogenase activity"/>
    <property type="evidence" value="ECO:0007669"/>
    <property type="project" value="InterPro"/>
</dbReference>
<evidence type="ECO:0000256" key="1">
    <source>
        <dbReference type="ARBA" id="ARBA00001974"/>
    </source>
</evidence>
<evidence type="ECO:0008006" key="12">
    <source>
        <dbReference type="Google" id="ProtNLM"/>
    </source>
</evidence>
<dbReference type="Gene3D" id="6.10.250.600">
    <property type="match status" value="1"/>
</dbReference>
<sequence length="667" mass="74830">MILARKRSAFTMACLQAKFLPSTSTQHILHHSQQKRNLTQKSNSFGQHNKAFYIESCSDRAAKVASIPFAHARLGPFFQEEPKLINQFSHDAFLQGFLQRHVPSKHLQKMKGRLEQLGERVATDIYHLSLRMESEPPRLEQISAWGMRVDKLVTSTAWQEMKAVSAQLGLVASGYEREFDEWSRLYQMVQFYLFEPSGGLYGCPLAMTNGAARSIELLRDTHPWLYDHTFPHLTSRDPDQFWTSGQWMTEKRGGSDVAGGTETVAVEQTDGTYKLYGYKWFSSATDADMTLTLARILDQQGNTVKGTLGLSLFYLDVKSQGSKIQIMKLKNKLGTRQLPTAELLIDGATAYKISEDGRGVSAMSQMLTLTRIHTAVHAAGAMRRIINLARDYASRRKAFGRLLLNHPLHVHTLANMEVEARAAAIFVFEAARLLGRQETCERNEKLEVEEDVLRLVVPLLKLYVSKKSVSVVSEGLECFGGQGYIEDTDLPRLLRDTQVTPIWEGTTNILSLDVLRAIRKSSSKSSKRVTKESKFGMSSLPQILHNFQQDILARVSPGKEARPLQGAAIKVETAVNMVMRHWADLDPSQQEMSAREMAYSLARIYMGALLVEHASHPSATSVDVYTAQRWCNSDLSLLCTKGDTGIFTSSARDLNLELVFDGFSHSE</sequence>
<evidence type="ECO:0000259" key="9">
    <source>
        <dbReference type="Pfam" id="PF22217"/>
    </source>
</evidence>
<keyword evidence="5" id="KW-0560">Oxidoreductase</keyword>
<organism evidence="10 11">
    <name type="scientific">Elysia crispata</name>
    <name type="common">lettuce slug</name>
    <dbReference type="NCBI Taxonomy" id="231223"/>
    <lineage>
        <taxon>Eukaryota</taxon>
        <taxon>Metazoa</taxon>
        <taxon>Spiralia</taxon>
        <taxon>Lophotrochozoa</taxon>
        <taxon>Mollusca</taxon>
        <taxon>Gastropoda</taxon>
        <taxon>Heterobranchia</taxon>
        <taxon>Euthyneura</taxon>
        <taxon>Panpulmonata</taxon>
        <taxon>Sacoglossa</taxon>
        <taxon>Placobranchoidea</taxon>
        <taxon>Plakobranchidae</taxon>
        <taxon>Elysia</taxon>
    </lineage>
</organism>
<evidence type="ECO:0000313" key="11">
    <source>
        <dbReference type="Proteomes" id="UP001283361"/>
    </source>
</evidence>
<dbReference type="Pfam" id="PF00441">
    <property type="entry name" value="Acyl-CoA_dh_1"/>
    <property type="match status" value="1"/>
</dbReference>
<reference evidence="10" key="1">
    <citation type="journal article" date="2023" name="G3 (Bethesda)">
        <title>A reference genome for the long-term kleptoplast-retaining sea slug Elysia crispata morphotype clarki.</title>
        <authorList>
            <person name="Eastman K.E."/>
            <person name="Pendleton A.L."/>
            <person name="Shaikh M.A."/>
            <person name="Suttiyut T."/>
            <person name="Ogas R."/>
            <person name="Tomko P."/>
            <person name="Gavelis G."/>
            <person name="Widhalm J.R."/>
            <person name="Wisecaver J.H."/>
        </authorList>
    </citation>
    <scope>NUCLEOTIDE SEQUENCE</scope>
    <source>
        <strain evidence="10">ECLA1</strain>
    </source>
</reference>
<dbReference type="InterPro" id="IPR041504">
    <property type="entry name" value="AidB_N"/>
</dbReference>
<keyword evidence="3 5" id="KW-0285">Flavoprotein</keyword>
<dbReference type="Pfam" id="PF18158">
    <property type="entry name" value="AidB_N"/>
    <property type="match status" value="1"/>
</dbReference>
<dbReference type="Pfam" id="PF22217">
    <property type="entry name" value="ACDH-11_C"/>
    <property type="match status" value="1"/>
</dbReference>
<dbReference type="Pfam" id="PF02770">
    <property type="entry name" value="Acyl-CoA_dh_M"/>
    <property type="match status" value="1"/>
</dbReference>
<dbReference type="AlphaFoldDB" id="A0AAE1BE11"/>
<dbReference type="Gene3D" id="1.20.140.10">
    <property type="entry name" value="Butyryl-CoA Dehydrogenase, subunit A, domain 3"/>
    <property type="match status" value="1"/>
</dbReference>
<dbReference type="SUPFAM" id="SSF47203">
    <property type="entry name" value="Acyl-CoA dehydrogenase C-terminal domain-like"/>
    <property type="match status" value="1"/>
</dbReference>
<dbReference type="InterPro" id="IPR006089">
    <property type="entry name" value="Acyl-CoA_DH_CS"/>
</dbReference>
<gene>
    <name evidence="10" type="ORF">RRG08_006712</name>
</gene>
<dbReference type="InterPro" id="IPR052904">
    <property type="entry name" value="Acyl-CoA_dehydrogenase-like"/>
</dbReference>
<evidence type="ECO:0000259" key="6">
    <source>
        <dbReference type="Pfam" id="PF00441"/>
    </source>
</evidence>
<feature type="domain" description="Acyl-CoA dehydrogenase 11-like C-terminal" evidence="9">
    <location>
        <begin position="542"/>
        <end position="660"/>
    </location>
</feature>
<proteinExistence type="inferred from homology"/>
<evidence type="ECO:0000313" key="10">
    <source>
        <dbReference type="EMBL" id="KAK3804412.1"/>
    </source>
</evidence>
<comment type="caution">
    <text evidence="10">The sequence shown here is derived from an EMBL/GenBank/DDBJ whole genome shotgun (WGS) entry which is preliminary data.</text>
</comment>
<feature type="domain" description="Adaptive response protein AidB N-terminal" evidence="8">
    <location>
        <begin position="85"/>
        <end position="237"/>
    </location>
</feature>
<dbReference type="SUPFAM" id="SSF56645">
    <property type="entry name" value="Acyl-CoA dehydrogenase NM domain-like"/>
    <property type="match status" value="1"/>
</dbReference>
<dbReference type="Proteomes" id="UP001283361">
    <property type="component" value="Unassembled WGS sequence"/>
</dbReference>
<feature type="domain" description="Acyl-CoA oxidase/dehydrogenase middle" evidence="7">
    <location>
        <begin position="246"/>
        <end position="346"/>
    </location>
</feature>
<evidence type="ECO:0000256" key="3">
    <source>
        <dbReference type="ARBA" id="ARBA00022630"/>
    </source>
</evidence>
<evidence type="ECO:0000256" key="4">
    <source>
        <dbReference type="ARBA" id="ARBA00022827"/>
    </source>
</evidence>
<accession>A0AAE1BE11</accession>
<evidence type="ECO:0000259" key="8">
    <source>
        <dbReference type="Pfam" id="PF18158"/>
    </source>
</evidence>
<evidence type="ECO:0000256" key="2">
    <source>
        <dbReference type="ARBA" id="ARBA00009347"/>
    </source>
</evidence>
<dbReference type="InterPro" id="IPR053998">
    <property type="entry name" value="ACDH-11_C"/>
</dbReference>
<dbReference type="PANTHER" id="PTHR42707:SF2">
    <property type="entry name" value="ACD11 DEHYDROGENASE"/>
    <property type="match status" value="1"/>
</dbReference>
<dbReference type="InterPro" id="IPR009075">
    <property type="entry name" value="AcylCo_DH/oxidase_C"/>
</dbReference>
<name>A0AAE1BE11_9GAST</name>
<evidence type="ECO:0000256" key="5">
    <source>
        <dbReference type="RuleBase" id="RU362125"/>
    </source>
</evidence>
<evidence type="ECO:0000259" key="7">
    <source>
        <dbReference type="Pfam" id="PF02770"/>
    </source>
</evidence>
<dbReference type="InterPro" id="IPR006091">
    <property type="entry name" value="Acyl-CoA_Oxase/DH_mid-dom"/>
</dbReference>
<comment type="cofactor">
    <cofactor evidence="1 5">
        <name>FAD</name>
        <dbReference type="ChEBI" id="CHEBI:57692"/>
    </cofactor>
</comment>
<dbReference type="InterPro" id="IPR009100">
    <property type="entry name" value="AcylCoA_DH/oxidase_NM_dom_sf"/>
</dbReference>
<dbReference type="Gene3D" id="2.40.110.20">
    <property type="match status" value="1"/>
</dbReference>
<dbReference type="PANTHER" id="PTHR42707">
    <property type="entry name" value="ACYL-COA DEHYDROGENASE"/>
    <property type="match status" value="1"/>
</dbReference>